<dbReference type="PRINTS" id="PR00463">
    <property type="entry name" value="EP450I"/>
</dbReference>
<feature type="transmembrane region" description="Helical" evidence="9">
    <location>
        <begin position="278"/>
        <end position="306"/>
    </location>
</feature>
<name>A0A5C3L8H5_COPMA</name>
<keyword evidence="6 8" id="KW-0408">Iron</keyword>
<dbReference type="GO" id="GO:0016125">
    <property type="term" value="P:sterol metabolic process"/>
    <property type="evidence" value="ECO:0007669"/>
    <property type="project" value="TreeGrafter"/>
</dbReference>
<evidence type="ECO:0000256" key="6">
    <source>
        <dbReference type="ARBA" id="ARBA00023004"/>
    </source>
</evidence>
<dbReference type="GO" id="GO:0004497">
    <property type="term" value="F:monooxygenase activity"/>
    <property type="evidence" value="ECO:0007669"/>
    <property type="project" value="UniProtKB-KW"/>
</dbReference>
<keyword evidence="4 8" id="KW-0479">Metal-binding</keyword>
<keyword evidence="9" id="KW-0812">Transmembrane</keyword>
<feature type="transmembrane region" description="Helical" evidence="9">
    <location>
        <begin position="20"/>
        <end position="38"/>
    </location>
</feature>
<dbReference type="PANTHER" id="PTHR24286">
    <property type="entry name" value="CYTOCHROME P450 26"/>
    <property type="match status" value="1"/>
</dbReference>
<organism evidence="10 11">
    <name type="scientific">Coprinopsis marcescibilis</name>
    <name type="common">Agaric fungus</name>
    <name type="synonym">Psathyrella marcescibilis</name>
    <dbReference type="NCBI Taxonomy" id="230819"/>
    <lineage>
        <taxon>Eukaryota</taxon>
        <taxon>Fungi</taxon>
        <taxon>Dikarya</taxon>
        <taxon>Basidiomycota</taxon>
        <taxon>Agaricomycotina</taxon>
        <taxon>Agaricomycetes</taxon>
        <taxon>Agaricomycetidae</taxon>
        <taxon>Agaricales</taxon>
        <taxon>Agaricineae</taxon>
        <taxon>Psathyrellaceae</taxon>
        <taxon>Coprinopsis</taxon>
    </lineage>
</organism>
<evidence type="ECO:0000256" key="7">
    <source>
        <dbReference type="ARBA" id="ARBA00023033"/>
    </source>
</evidence>
<keyword evidence="9" id="KW-1133">Transmembrane helix</keyword>
<dbReference type="AlphaFoldDB" id="A0A5C3L8H5"/>
<evidence type="ECO:0000256" key="8">
    <source>
        <dbReference type="PIRSR" id="PIRSR602401-1"/>
    </source>
</evidence>
<evidence type="ECO:0000256" key="1">
    <source>
        <dbReference type="ARBA" id="ARBA00001971"/>
    </source>
</evidence>
<dbReference type="GO" id="GO:0020037">
    <property type="term" value="F:heme binding"/>
    <property type="evidence" value="ECO:0007669"/>
    <property type="project" value="InterPro"/>
</dbReference>
<keyword evidence="3 8" id="KW-0349">Heme</keyword>
<dbReference type="EMBL" id="ML210152">
    <property type="protein sequence ID" value="TFK28942.1"/>
    <property type="molecule type" value="Genomic_DNA"/>
</dbReference>
<dbReference type="InterPro" id="IPR036396">
    <property type="entry name" value="Cyt_P450_sf"/>
</dbReference>
<comment type="cofactor">
    <cofactor evidence="1 8">
        <name>heme</name>
        <dbReference type="ChEBI" id="CHEBI:30413"/>
    </cofactor>
</comment>
<dbReference type="Pfam" id="PF00067">
    <property type="entry name" value="p450"/>
    <property type="match status" value="1"/>
</dbReference>
<dbReference type="STRING" id="230819.A0A5C3L8H5"/>
<dbReference type="CDD" id="cd00302">
    <property type="entry name" value="cytochrome_P450"/>
    <property type="match status" value="1"/>
</dbReference>
<evidence type="ECO:0000313" key="10">
    <source>
        <dbReference type="EMBL" id="TFK28942.1"/>
    </source>
</evidence>
<dbReference type="PRINTS" id="PR00385">
    <property type="entry name" value="P450"/>
</dbReference>
<dbReference type="PANTHER" id="PTHR24286:SF24">
    <property type="entry name" value="LANOSTEROL 14-ALPHA DEMETHYLASE"/>
    <property type="match status" value="1"/>
</dbReference>
<dbReference type="Gene3D" id="1.10.630.10">
    <property type="entry name" value="Cytochrome P450"/>
    <property type="match status" value="1"/>
</dbReference>
<keyword evidence="7" id="KW-0503">Monooxygenase</keyword>
<accession>A0A5C3L8H5</accession>
<dbReference type="OrthoDB" id="1055148at2759"/>
<gene>
    <name evidence="10" type="ORF">FA15DRAFT_454393</name>
</gene>
<evidence type="ECO:0000256" key="5">
    <source>
        <dbReference type="ARBA" id="ARBA00023002"/>
    </source>
</evidence>
<reference evidence="10 11" key="1">
    <citation type="journal article" date="2019" name="Nat. Ecol. Evol.">
        <title>Megaphylogeny resolves global patterns of mushroom evolution.</title>
        <authorList>
            <person name="Varga T."/>
            <person name="Krizsan K."/>
            <person name="Foldi C."/>
            <person name="Dima B."/>
            <person name="Sanchez-Garcia M."/>
            <person name="Sanchez-Ramirez S."/>
            <person name="Szollosi G.J."/>
            <person name="Szarkandi J.G."/>
            <person name="Papp V."/>
            <person name="Albert L."/>
            <person name="Andreopoulos W."/>
            <person name="Angelini C."/>
            <person name="Antonin V."/>
            <person name="Barry K.W."/>
            <person name="Bougher N.L."/>
            <person name="Buchanan P."/>
            <person name="Buyck B."/>
            <person name="Bense V."/>
            <person name="Catcheside P."/>
            <person name="Chovatia M."/>
            <person name="Cooper J."/>
            <person name="Damon W."/>
            <person name="Desjardin D."/>
            <person name="Finy P."/>
            <person name="Geml J."/>
            <person name="Haridas S."/>
            <person name="Hughes K."/>
            <person name="Justo A."/>
            <person name="Karasinski D."/>
            <person name="Kautmanova I."/>
            <person name="Kiss B."/>
            <person name="Kocsube S."/>
            <person name="Kotiranta H."/>
            <person name="LaButti K.M."/>
            <person name="Lechner B.E."/>
            <person name="Liimatainen K."/>
            <person name="Lipzen A."/>
            <person name="Lukacs Z."/>
            <person name="Mihaltcheva S."/>
            <person name="Morgado L.N."/>
            <person name="Niskanen T."/>
            <person name="Noordeloos M.E."/>
            <person name="Ohm R.A."/>
            <person name="Ortiz-Santana B."/>
            <person name="Ovrebo C."/>
            <person name="Racz N."/>
            <person name="Riley R."/>
            <person name="Savchenko A."/>
            <person name="Shiryaev A."/>
            <person name="Soop K."/>
            <person name="Spirin V."/>
            <person name="Szebenyi C."/>
            <person name="Tomsovsky M."/>
            <person name="Tulloss R.E."/>
            <person name="Uehling J."/>
            <person name="Grigoriev I.V."/>
            <person name="Vagvolgyi C."/>
            <person name="Papp T."/>
            <person name="Martin F.M."/>
            <person name="Miettinen O."/>
            <person name="Hibbett D.S."/>
            <person name="Nagy L.G."/>
        </authorList>
    </citation>
    <scope>NUCLEOTIDE SEQUENCE [LARGE SCALE GENOMIC DNA]</scope>
    <source>
        <strain evidence="10 11">CBS 121175</strain>
    </source>
</reference>
<keyword evidence="9" id="KW-0472">Membrane</keyword>
<evidence type="ECO:0000256" key="3">
    <source>
        <dbReference type="ARBA" id="ARBA00022617"/>
    </source>
</evidence>
<proteinExistence type="inferred from homology"/>
<feature type="binding site" description="axial binding residue" evidence="8">
    <location>
        <position position="438"/>
    </location>
    <ligand>
        <name>heme</name>
        <dbReference type="ChEBI" id="CHEBI:30413"/>
    </ligand>
    <ligandPart>
        <name>Fe</name>
        <dbReference type="ChEBI" id="CHEBI:18248"/>
    </ligandPart>
</feature>
<sequence length="509" mass="56655">MSPFLMGVHQVADVALVVRNFALPLGGLLIAAVAFSSVSSRYRNYKLGSLANAVPGLSFLSIMPFFHSRFDFLNWGFHATGQQAYSFNLLWNKVTVVSGESAREAIFTFRGLNLLEAFKFVSGSLPVVRDADHTVLATVQKRLTALQRNASLSDLIPQFLEDIRQHMDRWSSRDTIDPFDEICELGFHTSVRALAAKGMADDYALIQRLRKLYDDLDESTTPATVLFPLFPSPAMIKKVWAAKQVYDVITKAIDEREGSGIRHNDTLQMLLDAKDDRFTIIGFIMGLIIAGARATGVTASWMLIYLGGNPEWRAKAVTEIETLLRNHSSSASEQDPLSTRLSTIPLEAWESEAPVLDSVIREITRIAQPHIAMRLNEGPDVLIDNKLIPHGSYVLYPFSDVHLDPEIYSDPWTFNPGRPEPTSTPLGYVGFGGARSVCAGQRLAKLELKLIVSMYILGYDHGIVKRSDTSKPVTHGAVPRPNWNEPLTCRPADKSDDMFFAQKRTARPF</sequence>
<evidence type="ECO:0000256" key="2">
    <source>
        <dbReference type="ARBA" id="ARBA00010617"/>
    </source>
</evidence>
<keyword evidence="5" id="KW-0560">Oxidoreductase</keyword>
<dbReference type="InterPro" id="IPR001128">
    <property type="entry name" value="Cyt_P450"/>
</dbReference>
<dbReference type="SUPFAM" id="SSF48264">
    <property type="entry name" value="Cytochrome P450"/>
    <property type="match status" value="1"/>
</dbReference>
<comment type="similarity">
    <text evidence="2">Belongs to the cytochrome P450 family.</text>
</comment>
<dbReference type="GO" id="GO:0005506">
    <property type="term" value="F:iron ion binding"/>
    <property type="evidence" value="ECO:0007669"/>
    <property type="project" value="InterPro"/>
</dbReference>
<evidence type="ECO:0000256" key="4">
    <source>
        <dbReference type="ARBA" id="ARBA00022723"/>
    </source>
</evidence>
<evidence type="ECO:0000256" key="9">
    <source>
        <dbReference type="SAM" id="Phobius"/>
    </source>
</evidence>
<dbReference type="Proteomes" id="UP000307440">
    <property type="component" value="Unassembled WGS sequence"/>
</dbReference>
<dbReference type="InterPro" id="IPR002401">
    <property type="entry name" value="Cyt_P450_E_grp-I"/>
</dbReference>
<keyword evidence="11" id="KW-1185">Reference proteome</keyword>
<dbReference type="GO" id="GO:0016705">
    <property type="term" value="F:oxidoreductase activity, acting on paired donors, with incorporation or reduction of molecular oxygen"/>
    <property type="evidence" value="ECO:0007669"/>
    <property type="project" value="InterPro"/>
</dbReference>
<protein>
    <submittedName>
        <fullName evidence="10">Cytochrome P450</fullName>
    </submittedName>
</protein>
<evidence type="ECO:0000313" key="11">
    <source>
        <dbReference type="Proteomes" id="UP000307440"/>
    </source>
</evidence>